<proteinExistence type="predicted"/>
<dbReference type="EMBL" id="BPLQ01001390">
    <property type="protein sequence ID" value="GIX81343.1"/>
    <property type="molecule type" value="Genomic_DNA"/>
</dbReference>
<accession>A0AAV4N9I4</accession>
<gene>
    <name evidence="1" type="ORF">CDAR_602251</name>
</gene>
<sequence>MRHKCSGGGTLESAAVHLQWWLLTQMFCSKTFGETTRNVLAHNFYAVRLCVWLHQYDEWVQLDKGYLGINILKSILASGPIYRAKEEKVSYVSAVWKKEEGGRATKKKESIVGHSFLARFLPAFKNANGLFYDPKIKIIIGRNETQVLWWRQFSISCRSICSGAFLHKMPCSKTFGATTRNGRNEAQVLWWGQLSISCSPSAMVAPYTNALQQNVWSNNQKYMDPHNFMQSDCALGFINMMNGYN</sequence>
<keyword evidence="2" id="KW-1185">Reference proteome</keyword>
<dbReference type="Proteomes" id="UP001054837">
    <property type="component" value="Unassembled WGS sequence"/>
</dbReference>
<name>A0AAV4N9I4_9ARAC</name>
<reference evidence="1 2" key="1">
    <citation type="submission" date="2021-06" db="EMBL/GenBank/DDBJ databases">
        <title>Caerostris darwini draft genome.</title>
        <authorList>
            <person name="Kono N."/>
            <person name="Arakawa K."/>
        </authorList>
    </citation>
    <scope>NUCLEOTIDE SEQUENCE [LARGE SCALE GENOMIC DNA]</scope>
</reference>
<evidence type="ECO:0000313" key="2">
    <source>
        <dbReference type="Proteomes" id="UP001054837"/>
    </source>
</evidence>
<evidence type="ECO:0000313" key="1">
    <source>
        <dbReference type="EMBL" id="GIX81343.1"/>
    </source>
</evidence>
<organism evidence="1 2">
    <name type="scientific">Caerostris darwini</name>
    <dbReference type="NCBI Taxonomy" id="1538125"/>
    <lineage>
        <taxon>Eukaryota</taxon>
        <taxon>Metazoa</taxon>
        <taxon>Ecdysozoa</taxon>
        <taxon>Arthropoda</taxon>
        <taxon>Chelicerata</taxon>
        <taxon>Arachnida</taxon>
        <taxon>Araneae</taxon>
        <taxon>Araneomorphae</taxon>
        <taxon>Entelegynae</taxon>
        <taxon>Araneoidea</taxon>
        <taxon>Araneidae</taxon>
        <taxon>Caerostris</taxon>
    </lineage>
</organism>
<protein>
    <submittedName>
        <fullName evidence="1">Uncharacterized protein</fullName>
    </submittedName>
</protein>
<comment type="caution">
    <text evidence="1">The sequence shown here is derived from an EMBL/GenBank/DDBJ whole genome shotgun (WGS) entry which is preliminary data.</text>
</comment>
<dbReference type="AlphaFoldDB" id="A0AAV4N9I4"/>